<dbReference type="InterPro" id="IPR036291">
    <property type="entry name" value="NAD(P)-bd_dom_sf"/>
</dbReference>
<evidence type="ECO:0000313" key="4">
    <source>
        <dbReference type="EMBL" id="MFD0897460.1"/>
    </source>
</evidence>
<dbReference type="Gene3D" id="3.40.50.720">
    <property type="entry name" value="NAD(P)-binding Rossmann-like Domain"/>
    <property type="match status" value="2"/>
</dbReference>
<keyword evidence="5" id="KW-1185">Reference proteome</keyword>
<protein>
    <submittedName>
        <fullName evidence="4">NAD(P)-dependent oxidoreductase</fullName>
    </submittedName>
</protein>
<evidence type="ECO:0000313" key="5">
    <source>
        <dbReference type="Proteomes" id="UP001597104"/>
    </source>
</evidence>
<evidence type="ECO:0000256" key="2">
    <source>
        <dbReference type="ARBA" id="ARBA00023027"/>
    </source>
</evidence>
<evidence type="ECO:0000256" key="1">
    <source>
        <dbReference type="ARBA" id="ARBA00023002"/>
    </source>
</evidence>
<name>A0ABW3ECL9_9LACO</name>
<dbReference type="InterPro" id="IPR006140">
    <property type="entry name" value="D-isomer_DH_NAD-bd"/>
</dbReference>
<organism evidence="4 5">
    <name type="scientific">Loigolactobacillus binensis</name>
    <dbReference type="NCBI Taxonomy" id="2559922"/>
    <lineage>
        <taxon>Bacteria</taxon>
        <taxon>Bacillati</taxon>
        <taxon>Bacillota</taxon>
        <taxon>Bacilli</taxon>
        <taxon>Lactobacillales</taxon>
        <taxon>Lactobacillaceae</taxon>
        <taxon>Loigolactobacillus</taxon>
    </lineage>
</organism>
<accession>A0ABW3ECL9</accession>
<evidence type="ECO:0000259" key="3">
    <source>
        <dbReference type="Pfam" id="PF02826"/>
    </source>
</evidence>
<dbReference type="SUPFAM" id="SSF51735">
    <property type="entry name" value="NAD(P)-binding Rossmann-fold domains"/>
    <property type="match status" value="1"/>
</dbReference>
<reference evidence="5" key="1">
    <citation type="journal article" date="2019" name="Int. J. Syst. Evol. Microbiol.">
        <title>The Global Catalogue of Microorganisms (GCM) 10K type strain sequencing project: providing services to taxonomists for standard genome sequencing and annotation.</title>
        <authorList>
            <consortium name="The Broad Institute Genomics Platform"/>
            <consortium name="The Broad Institute Genome Sequencing Center for Infectious Disease"/>
            <person name="Wu L."/>
            <person name="Ma J."/>
        </authorList>
    </citation>
    <scope>NUCLEOTIDE SEQUENCE [LARGE SCALE GENOMIC DNA]</scope>
    <source>
        <strain evidence="5">CCM 8925</strain>
    </source>
</reference>
<comment type="caution">
    <text evidence="4">The sequence shown here is derived from an EMBL/GenBank/DDBJ whole genome shotgun (WGS) entry which is preliminary data.</text>
</comment>
<feature type="domain" description="D-isomer specific 2-hydroxyacid dehydrogenase NAD-binding" evidence="3">
    <location>
        <begin position="103"/>
        <end position="210"/>
    </location>
</feature>
<dbReference type="PANTHER" id="PTHR43333">
    <property type="entry name" value="2-HACID_DH_C DOMAIN-CONTAINING PROTEIN"/>
    <property type="match status" value="1"/>
</dbReference>
<proteinExistence type="predicted"/>
<keyword evidence="1" id="KW-0560">Oxidoreductase</keyword>
<dbReference type="RefSeq" id="WP_263390749.1">
    <property type="nucleotide sequence ID" value="NZ_BJDN01000015.1"/>
</dbReference>
<dbReference type="SUPFAM" id="SSF52283">
    <property type="entry name" value="Formate/glycerate dehydrogenase catalytic domain-like"/>
    <property type="match status" value="1"/>
</dbReference>
<dbReference type="PANTHER" id="PTHR43333:SF1">
    <property type="entry name" value="D-ISOMER SPECIFIC 2-HYDROXYACID DEHYDROGENASE NAD-BINDING DOMAIN-CONTAINING PROTEIN"/>
    <property type="match status" value="1"/>
</dbReference>
<dbReference type="Pfam" id="PF02826">
    <property type="entry name" value="2-Hacid_dh_C"/>
    <property type="match status" value="1"/>
</dbReference>
<dbReference type="Proteomes" id="UP001597104">
    <property type="component" value="Unassembled WGS sequence"/>
</dbReference>
<keyword evidence="2" id="KW-0520">NAD</keyword>
<sequence length="210" mass="22969">MTTILALVKQNDALSHLQQELPTDVRLLTADKMTASALSQIDIIYGWNQMGQQILALPDHQVKWIQTISAGVDALPLAQLQQEHILLANTSGIHAESIAESVLGMLLMHVRGLQQSAVQQTKAQWQKPEHHRLTTLKDKNLLIYGTGHIGQRIAELATAVGMHVSGVNRSGHAAPYFAATYTMTTAPRALAQTDVIVNVMPLTASTQHFF</sequence>
<gene>
    <name evidence="4" type="ORF">ACFQZ7_06870</name>
</gene>
<dbReference type="EMBL" id="JBHTIO010000033">
    <property type="protein sequence ID" value="MFD0897460.1"/>
    <property type="molecule type" value="Genomic_DNA"/>
</dbReference>